<proteinExistence type="predicted"/>
<dbReference type="EMBL" id="JANZQH010000002">
    <property type="protein sequence ID" value="MCT2406773.1"/>
    <property type="molecule type" value="Genomic_DNA"/>
</dbReference>
<gene>
    <name evidence="1" type="ORF">NZD88_04275</name>
</gene>
<evidence type="ECO:0008006" key="3">
    <source>
        <dbReference type="Google" id="ProtNLM"/>
    </source>
</evidence>
<accession>A0ABT2IDS0</accession>
<organism evidence="1 2">
    <name type="scientific">Chryseobacterium pyrolae</name>
    <dbReference type="NCBI Taxonomy" id="2987481"/>
    <lineage>
        <taxon>Bacteria</taxon>
        <taxon>Pseudomonadati</taxon>
        <taxon>Bacteroidota</taxon>
        <taxon>Flavobacteriia</taxon>
        <taxon>Flavobacteriales</taxon>
        <taxon>Weeksellaceae</taxon>
        <taxon>Chryseobacterium group</taxon>
        <taxon>Chryseobacterium</taxon>
    </lineage>
</organism>
<sequence length="238" mass="25409">MKKLIFVIITIVSSTGLYSQVGINVAKPTATLDVNGDVKVRNLPVGGSNAEILVSDENGYISKQEYTQFRKEIIGDIKDAIQDQDHDGWFLLNGRSISTLPSAAKQNAISLGFSSALPDFRNKLSRSKNTAGSLGTIGGNSSITLSRNNLPAFELSGTTSSAGNHEHGFVNTINHDGTGFSLNNANTGARWGTDKTVRTTGTSGSHSHTVTLNSNGSNSAFNLNPWYISLKQFVYLGL</sequence>
<name>A0ABT2IDS0_9FLAO</name>
<dbReference type="SUPFAM" id="SSF88874">
    <property type="entry name" value="Receptor-binding domain of short tail fibre protein gp12"/>
    <property type="match status" value="1"/>
</dbReference>
<dbReference type="RefSeq" id="WP_259827707.1">
    <property type="nucleotide sequence ID" value="NZ_JANZQH010000002.1"/>
</dbReference>
<evidence type="ECO:0000313" key="1">
    <source>
        <dbReference type="EMBL" id="MCT2406773.1"/>
    </source>
</evidence>
<keyword evidence="2" id="KW-1185">Reference proteome</keyword>
<reference evidence="1" key="1">
    <citation type="submission" date="2022-08" db="EMBL/GenBank/DDBJ databases">
        <title>Chryseobacterium antibioticum,isolated from the rhizosphere soil of Pyrola in Tibet.</title>
        <authorList>
            <person name="Kan Y."/>
        </authorList>
    </citation>
    <scope>NUCLEOTIDE SEQUENCE</scope>
    <source>
        <strain evidence="1">Pc2-12</strain>
    </source>
</reference>
<comment type="caution">
    <text evidence="1">The sequence shown here is derived from an EMBL/GenBank/DDBJ whole genome shotgun (WGS) entry which is preliminary data.</text>
</comment>
<dbReference type="Proteomes" id="UP001142057">
    <property type="component" value="Unassembled WGS sequence"/>
</dbReference>
<evidence type="ECO:0000313" key="2">
    <source>
        <dbReference type="Proteomes" id="UP001142057"/>
    </source>
</evidence>
<protein>
    <recommendedName>
        <fullName evidence="3">Tail fiber protein</fullName>
    </recommendedName>
</protein>